<evidence type="ECO:0000256" key="2">
    <source>
        <dbReference type="ARBA" id="ARBA00005272"/>
    </source>
</evidence>
<evidence type="ECO:0000256" key="1">
    <source>
        <dbReference type="ARBA" id="ARBA00001974"/>
    </source>
</evidence>
<evidence type="ECO:0000313" key="7">
    <source>
        <dbReference type="EMBL" id="MYE38368.1"/>
    </source>
</evidence>
<evidence type="ECO:0000313" key="8">
    <source>
        <dbReference type="Proteomes" id="UP000449092"/>
    </source>
</evidence>
<feature type="domain" description="FAD/NAD(P)-binding" evidence="6">
    <location>
        <begin position="3"/>
        <end position="335"/>
    </location>
</feature>
<dbReference type="PRINTS" id="PR00411">
    <property type="entry name" value="PNDRDTASEI"/>
</dbReference>
<comment type="cofactor">
    <cofactor evidence="1">
        <name>FAD</name>
        <dbReference type="ChEBI" id="CHEBI:57692"/>
    </cofactor>
</comment>
<name>A0A845DBE3_9BACT</name>
<sequence length="420" mass="45989">MKRVVILGGGFGGLRCAMTLGPKLKGKAQVCLIDRQSYHSYTPSLYEVATAFRGTALVRTSLNEEHFKEMIGSVIAFPFSDTLPKRNVSFIHSAIRSIDAVSKYVVLQDGTKEPFDYLIIGLGSQTNYFGVEGADKYCLPIKTVGDALRIRDRVLSVFAQSKKTRAPVTIAVVGAGLAGFEVATEMVMFVQHLKDRHSLHDIPVKIVLIEAMERVLSACSSAFCVASEKRLSALGVSVMVNKRIVKVQNGALFFGDGSSLKTDVQIWSAGIQGSPVLKDSKGLPVLTKRGQLSVSPFLSLPEHDHIFVVGDCVDWQDKESDIVVPQTAWAAEQEASIVAYNVVASLCNAEKKPYIPHIVGMVASAGGKYAIAEIRGFLLTGFFAWVLKRMIDLKYLLSLYKPHTAFIIWIKGVRLFGRND</sequence>
<dbReference type="GO" id="GO:0019646">
    <property type="term" value="P:aerobic electron transport chain"/>
    <property type="evidence" value="ECO:0007669"/>
    <property type="project" value="TreeGrafter"/>
</dbReference>
<dbReference type="Gene3D" id="3.50.50.100">
    <property type="match status" value="1"/>
</dbReference>
<keyword evidence="3" id="KW-0285">Flavoprotein</keyword>
<dbReference type="InterPro" id="IPR051169">
    <property type="entry name" value="NADH-Q_oxidoreductase"/>
</dbReference>
<accession>A0A845DBE3</accession>
<dbReference type="AlphaFoldDB" id="A0A845DBE3"/>
<dbReference type="InterPro" id="IPR023753">
    <property type="entry name" value="FAD/NAD-binding_dom"/>
</dbReference>
<dbReference type="Proteomes" id="UP000449092">
    <property type="component" value="Unassembled WGS sequence"/>
</dbReference>
<evidence type="ECO:0000259" key="6">
    <source>
        <dbReference type="Pfam" id="PF07992"/>
    </source>
</evidence>
<organism evidence="7 8">
    <name type="scientific">Candidatus Spechtbacteria bacterium SB0662_bin_43</name>
    <dbReference type="NCBI Taxonomy" id="2604897"/>
    <lineage>
        <taxon>Bacteria</taxon>
        <taxon>Candidatus Spechtiibacteriota</taxon>
    </lineage>
</organism>
<evidence type="ECO:0000256" key="4">
    <source>
        <dbReference type="ARBA" id="ARBA00022827"/>
    </source>
</evidence>
<protein>
    <submittedName>
        <fullName evidence="7">NAD(P)/FAD-dependent oxidoreductase</fullName>
    </submittedName>
</protein>
<reference evidence="7 8" key="1">
    <citation type="submission" date="2019-09" db="EMBL/GenBank/DDBJ databases">
        <title>Characterisation of the sponge microbiome using genome-centric metagenomics.</title>
        <authorList>
            <person name="Engelberts J.P."/>
            <person name="Robbins S.J."/>
            <person name="De Goeij J.M."/>
            <person name="Aranda M."/>
            <person name="Bell S.C."/>
            <person name="Webster N.S."/>
        </authorList>
    </citation>
    <scope>NUCLEOTIDE SEQUENCE [LARGE SCALE GENOMIC DNA]</scope>
    <source>
        <strain evidence="7">SB0662_bin_43</strain>
    </source>
</reference>
<evidence type="ECO:0000256" key="3">
    <source>
        <dbReference type="ARBA" id="ARBA00022630"/>
    </source>
</evidence>
<gene>
    <name evidence="7" type="ORF">F4X82_02545</name>
</gene>
<dbReference type="PRINTS" id="PR00368">
    <property type="entry name" value="FADPNR"/>
</dbReference>
<evidence type="ECO:0000256" key="5">
    <source>
        <dbReference type="ARBA" id="ARBA00023002"/>
    </source>
</evidence>
<proteinExistence type="inferred from homology"/>
<dbReference type="InterPro" id="IPR036188">
    <property type="entry name" value="FAD/NAD-bd_sf"/>
</dbReference>
<dbReference type="SUPFAM" id="SSF51905">
    <property type="entry name" value="FAD/NAD(P)-binding domain"/>
    <property type="match status" value="2"/>
</dbReference>
<dbReference type="PANTHER" id="PTHR42913:SF3">
    <property type="entry name" value="64 KDA MITOCHONDRIAL NADH DEHYDROGENASE (EUROFUNG)"/>
    <property type="match status" value="1"/>
</dbReference>
<keyword evidence="5" id="KW-0560">Oxidoreductase</keyword>
<dbReference type="PANTHER" id="PTHR42913">
    <property type="entry name" value="APOPTOSIS-INDUCING FACTOR 1"/>
    <property type="match status" value="1"/>
</dbReference>
<dbReference type="EMBL" id="VXOY01000021">
    <property type="protein sequence ID" value="MYE38368.1"/>
    <property type="molecule type" value="Genomic_DNA"/>
</dbReference>
<keyword evidence="4" id="KW-0274">FAD</keyword>
<dbReference type="GO" id="GO:0003955">
    <property type="term" value="F:NAD(P)H dehydrogenase (quinone) activity"/>
    <property type="evidence" value="ECO:0007669"/>
    <property type="project" value="TreeGrafter"/>
</dbReference>
<comment type="caution">
    <text evidence="7">The sequence shown here is derived from an EMBL/GenBank/DDBJ whole genome shotgun (WGS) entry which is preliminary data.</text>
</comment>
<dbReference type="Pfam" id="PF07992">
    <property type="entry name" value="Pyr_redox_2"/>
    <property type="match status" value="1"/>
</dbReference>
<comment type="similarity">
    <text evidence="2">Belongs to the NADH dehydrogenase family.</text>
</comment>